<keyword evidence="7" id="KW-1185">Reference proteome</keyword>
<sequence>MVDVKYMGLYNYVPSFGAAIVFTALFGITSIVHFIKLIRTRTWFFIPFLIGGLFETVGFAARAVSAHQFPNYTEVPEIIQAILILVAPALFAASIYMSLGRIIILTNGEKYAIIRRTWLTKIFVLGDIVSFLAQAGGAGLQAGGKTDQIKNGERIVKIGLLIQIVFFGLFILTSIIFHQRLSRHLWLRQSTAKIPWKKHIFALYISSALIFVRSIFRLAEYSQGSDGNIIQHEWYQYVFDAALMVGVMVLFVVMHPGEIKRLIMEKEADDRLVVNMS</sequence>
<feature type="transmembrane region" description="Helical" evidence="5">
    <location>
        <begin position="199"/>
        <end position="219"/>
    </location>
</feature>
<feature type="transmembrane region" description="Helical" evidence="5">
    <location>
        <begin position="234"/>
        <end position="254"/>
    </location>
</feature>
<dbReference type="Pfam" id="PF04479">
    <property type="entry name" value="RTA1"/>
    <property type="match status" value="1"/>
</dbReference>
<dbReference type="EMBL" id="FJOG01000042">
    <property type="protein sequence ID" value="CZR67152.1"/>
    <property type="molecule type" value="Genomic_DNA"/>
</dbReference>
<evidence type="ECO:0000256" key="3">
    <source>
        <dbReference type="ARBA" id="ARBA00022989"/>
    </source>
</evidence>
<feature type="transmembrane region" description="Helical" evidence="5">
    <location>
        <begin position="158"/>
        <end position="178"/>
    </location>
</feature>
<keyword evidence="4 5" id="KW-0472">Membrane</keyword>
<keyword evidence="3 5" id="KW-1133">Transmembrane helix</keyword>
<feature type="transmembrane region" description="Helical" evidence="5">
    <location>
        <begin position="12"/>
        <end position="35"/>
    </location>
</feature>
<protein>
    <submittedName>
        <fullName evidence="6">Related to RTM1 protein</fullName>
    </submittedName>
</protein>
<gene>
    <name evidence="6" type="ORF">PAC_17051</name>
</gene>
<dbReference type="PANTHER" id="PTHR31465">
    <property type="entry name" value="PROTEIN RTA1-RELATED"/>
    <property type="match status" value="1"/>
</dbReference>
<keyword evidence="2 5" id="KW-0812">Transmembrane</keyword>
<reference evidence="6 7" key="1">
    <citation type="submission" date="2016-03" db="EMBL/GenBank/DDBJ databases">
        <authorList>
            <person name="Ploux O."/>
        </authorList>
    </citation>
    <scope>NUCLEOTIDE SEQUENCE [LARGE SCALE GENOMIC DNA]</scope>
    <source>
        <strain evidence="6 7">UAMH 11012</strain>
    </source>
</reference>
<dbReference type="GO" id="GO:0016020">
    <property type="term" value="C:membrane"/>
    <property type="evidence" value="ECO:0007669"/>
    <property type="project" value="UniProtKB-SubCell"/>
</dbReference>
<dbReference type="OrthoDB" id="3358017at2759"/>
<dbReference type="PANTHER" id="PTHR31465:SF1">
    <property type="entry name" value="PROTEIN RTA1-RELATED"/>
    <property type="match status" value="1"/>
</dbReference>
<evidence type="ECO:0000256" key="1">
    <source>
        <dbReference type="ARBA" id="ARBA00004141"/>
    </source>
</evidence>
<feature type="transmembrane region" description="Helical" evidence="5">
    <location>
        <begin position="78"/>
        <end position="97"/>
    </location>
</feature>
<dbReference type="InterPro" id="IPR007568">
    <property type="entry name" value="RTA1"/>
</dbReference>
<organism evidence="6 7">
    <name type="scientific">Phialocephala subalpina</name>
    <dbReference type="NCBI Taxonomy" id="576137"/>
    <lineage>
        <taxon>Eukaryota</taxon>
        <taxon>Fungi</taxon>
        <taxon>Dikarya</taxon>
        <taxon>Ascomycota</taxon>
        <taxon>Pezizomycotina</taxon>
        <taxon>Leotiomycetes</taxon>
        <taxon>Helotiales</taxon>
        <taxon>Mollisiaceae</taxon>
        <taxon>Phialocephala</taxon>
        <taxon>Phialocephala fortinii species complex</taxon>
    </lineage>
</organism>
<dbReference type="Proteomes" id="UP000184330">
    <property type="component" value="Unassembled WGS sequence"/>
</dbReference>
<evidence type="ECO:0000313" key="6">
    <source>
        <dbReference type="EMBL" id="CZR67152.1"/>
    </source>
</evidence>
<feature type="transmembrane region" description="Helical" evidence="5">
    <location>
        <begin position="118"/>
        <end position="138"/>
    </location>
</feature>
<feature type="transmembrane region" description="Helical" evidence="5">
    <location>
        <begin position="42"/>
        <end position="66"/>
    </location>
</feature>
<evidence type="ECO:0000256" key="2">
    <source>
        <dbReference type="ARBA" id="ARBA00022692"/>
    </source>
</evidence>
<accession>A0A1L7XQ22</accession>
<dbReference type="STRING" id="576137.A0A1L7XQ22"/>
<dbReference type="AlphaFoldDB" id="A0A1L7XQ22"/>
<name>A0A1L7XQ22_9HELO</name>
<evidence type="ECO:0000256" key="4">
    <source>
        <dbReference type="ARBA" id="ARBA00023136"/>
    </source>
</evidence>
<proteinExistence type="predicted"/>
<comment type="subcellular location">
    <subcellularLocation>
        <location evidence="1">Membrane</location>
        <topology evidence="1">Multi-pass membrane protein</topology>
    </subcellularLocation>
</comment>
<evidence type="ECO:0000256" key="5">
    <source>
        <dbReference type="SAM" id="Phobius"/>
    </source>
</evidence>
<evidence type="ECO:0000313" key="7">
    <source>
        <dbReference type="Proteomes" id="UP000184330"/>
    </source>
</evidence>